<accession>A0A098E7E2</accession>
<evidence type="ECO:0000313" key="1">
    <source>
        <dbReference type="EMBL" id="CEG11431.1"/>
    </source>
</evidence>
<protein>
    <submittedName>
        <fullName evidence="1">Uncharacterized protein</fullName>
    </submittedName>
</protein>
<proteinExistence type="predicted"/>
<gene>
    <name evidence="1" type="ORF">MSIBF_A1450005</name>
</gene>
<dbReference type="AlphaFoldDB" id="A0A098E7E2"/>
<reference evidence="1" key="1">
    <citation type="submission" date="2014-09" db="EMBL/GenBank/DDBJ databases">
        <authorList>
            <person name="Probst J Alexander"/>
        </authorList>
    </citation>
    <scope>NUCLEOTIDE SEQUENCE</scope>
</reference>
<name>A0A098E7E2_9ZZZZ</name>
<dbReference type="EMBL" id="CCXY01000052">
    <property type="protein sequence ID" value="CEG11431.1"/>
    <property type="molecule type" value="Genomic_DNA"/>
</dbReference>
<sequence>MESEGDKFGTSPIKTTSFYSSECEKIKLNWFCYELSMSIYDDMKADLGKQLKKHKIGDEALAEFSIYVSKEMKDIILQKLSGRIENVYFSYEMIECYFPNLNDRMVNKMLDVISKTWDILLSVCEICPTRCISEKDAYCTMFDECPY</sequence>
<organism evidence="1">
    <name type="scientific">groundwater metagenome</name>
    <dbReference type="NCBI Taxonomy" id="717931"/>
    <lineage>
        <taxon>unclassified sequences</taxon>
        <taxon>metagenomes</taxon>
        <taxon>ecological metagenomes</taxon>
    </lineage>
</organism>